<dbReference type="AlphaFoldDB" id="A0A426YBD6"/>
<organism evidence="2 3">
    <name type="scientific">Ensete ventricosum</name>
    <name type="common">Abyssinian banana</name>
    <name type="synonym">Musa ensete</name>
    <dbReference type="NCBI Taxonomy" id="4639"/>
    <lineage>
        <taxon>Eukaryota</taxon>
        <taxon>Viridiplantae</taxon>
        <taxon>Streptophyta</taxon>
        <taxon>Embryophyta</taxon>
        <taxon>Tracheophyta</taxon>
        <taxon>Spermatophyta</taxon>
        <taxon>Magnoliopsida</taxon>
        <taxon>Liliopsida</taxon>
        <taxon>Zingiberales</taxon>
        <taxon>Musaceae</taxon>
        <taxon>Ensete</taxon>
    </lineage>
</organism>
<feature type="region of interest" description="Disordered" evidence="1">
    <location>
        <begin position="55"/>
        <end position="78"/>
    </location>
</feature>
<sequence>MGRPSSPRKLYKEKLQISKIILKSMVKSSLREMLFNGSIAWSTPIELLVIEPVEDEDTVPSEEDLELKDGATEEEPQPTDYAVQALAYYSHP</sequence>
<feature type="compositionally biased region" description="Acidic residues" evidence="1">
    <location>
        <begin position="55"/>
        <end position="77"/>
    </location>
</feature>
<dbReference type="EMBL" id="AMZH03013596">
    <property type="protein sequence ID" value="RRT49006.1"/>
    <property type="molecule type" value="Genomic_DNA"/>
</dbReference>
<dbReference type="Proteomes" id="UP000287651">
    <property type="component" value="Unassembled WGS sequence"/>
</dbReference>
<name>A0A426YBD6_ENSVE</name>
<comment type="caution">
    <text evidence="2">The sequence shown here is derived from an EMBL/GenBank/DDBJ whole genome shotgun (WGS) entry which is preliminary data.</text>
</comment>
<evidence type="ECO:0000313" key="2">
    <source>
        <dbReference type="EMBL" id="RRT49006.1"/>
    </source>
</evidence>
<evidence type="ECO:0000313" key="3">
    <source>
        <dbReference type="Proteomes" id="UP000287651"/>
    </source>
</evidence>
<accession>A0A426YBD6</accession>
<proteinExistence type="predicted"/>
<evidence type="ECO:0000256" key="1">
    <source>
        <dbReference type="SAM" id="MobiDB-lite"/>
    </source>
</evidence>
<protein>
    <submittedName>
        <fullName evidence="2">Uncharacterized protein</fullName>
    </submittedName>
</protein>
<gene>
    <name evidence="2" type="ORF">B296_00007585</name>
</gene>
<reference evidence="2 3" key="1">
    <citation type="journal article" date="2014" name="Agronomy (Basel)">
        <title>A Draft Genome Sequence for Ensete ventricosum, the Drought-Tolerant Tree Against Hunger.</title>
        <authorList>
            <person name="Harrison J."/>
            <person name="Moore K.A."/>
            <person name="Paszkiewicz K."/>
            <person name="Jones T."/>
            <person name="Grant M."/>
            <person name="Ambacheew D."/>
            <person name="Muzemil S."/>
            <person name="Studholme D.J."/>
        </authorList>
    </citation>
    <scope>NUCLEOTIDE SEQUENCE [LARGE SCALE GENOMIC DNA]</scope>
</reference>